<dbReference type="InterPro" id="IPR003646">
    <property type="entry name" value="SH3-like_bac-type"/>
</dbReference>
<gene>
    <name evidence="2" type="ORF">EMQ25_02485</name>
</gene>
<dbReference type="Proteomes" id="UP000281547">
    <property type="component" value="Unassembled WGS sequence"/>
</dbReference>
<dbReference type="Gene3D" id="2.30.30.40">
    <property type="entry name" value="SH3 Domains"/>
    <property type="match status" value="1"/>
</dbReference>
<organism evidence="2 3">
    <name type="scientific">Arsenicitalea aurantiaca</name>
    <dbReference type="NCBI Taxonomy" id="1783274"/>
    <lineage>
        <taxon>Bacteria</taxon>
        <taxon>Pseudomonadati</taxon>
        <taxon>Pseudomonadota</taxon>
        <taxon>Alphaproteobacteria</taxon>
        <taxon>Hyphomicrobiales</taxon>
        <taxon>Devosiaceae</taxon>
        <taxon>Arsenicitalea</taxon>
    </lineage>
</organism>
<dbReference type="PROSITE" id="PS51781">
    <property type="entry name" value="SH3B"/>
    <property type="match status" value="1"/>
</dbReference>
<feature type="domain" description="SH3b" evidence="1">
    <location>
        <begin position="91"/>
        <end position="155"/>
    </location>
</feature>
<proteinExistence type="predicted"/>
<comment type="caution">
    <text evidence="2">The sequence shown here is derived from an EMBL/GenBank/DDBJ whole genome shotgun (WGS) entry which is preliminary data.</text>
</comment>
<dbReference type="EMBL" id="RZNJ01000001">
    <property type="protein sequence ID" value="RUT34845.1"/>
    <property type="molecule type" value="Genomic_DNA"/>
</dbReference>
<evidence type="ECO:0000313" key="2">
    <source>
        <dbReference type="EMBL" id="RUT34845.1"/>
    </source>
</evidence>
<protein>
    <submittedName>
        <fullName evidence="2">SH3 domain-containing protein</fullName>
    </submittedName>
</protein>
<dbReference type="AlphaFoldDB" id="A0A433XL90"/>
<dbReference type="SMART" id="SM00287">
    <property type="entry name" value="SH3b"/>
    <property type="match status" value="1"/>
</dbReference>
<keyword evidence="3" id="KW-1185">Reference proteome</keyword>
<evidence type="ECO:0000259" key="1">
    <source>
        <dbReference type="PROSITE" id="PS51781"/>
    </source>
</evidence>
<evidence type="ECO:0000313" key="3">
    <source>
        <dbReference type="Proteomes" id="UP000281547"/>
    </source>
</evidence>
<name>A0A433XL90_9HYPH</name>
<dbReference type="OrthoDB" id="996425at2"/>
<dbReference type="RefSeq" id="WP_127186965.1">
    <property type="nucleotide sequence ID" value="NZ_RZNJ01000001.1"/>
</dbReference>
<accession>A0A433XL90</accession>
<dbReference type="Pfam" id="PF08239">
    <property type="entry name" value="SH3_3"/>
    <property type="match status" value="1"/>
</dbReference>
<sequence length="156" mass="16230">MRMRFGRGTISALVLGGVVALVMIPGEGTVDSAVAESLASPPAEAEMIATLREWAKPTTPVEFVQVRAEPEPAPQTLLVAEATPEPVAEPEPERLVVAADVLNMRDGASSGSAVVDRLAGGTAVELVGTEGEWRQVRTAAGTTGWVHANFVSSQSL</sequence>
<reference evidence="2 3" key="1">
    <citation type="journal article" date="2016" name="Int. J. Syst. Evol. Microbiol.">
        <title>Arsenicitalea aurantiaca gen. nov., sp. nov., a new member of the family Hyphomicrobiaceae, isolated from high-arsenic sediment.</title>
        <authorList>
            <person name="Mu Y."/>
            <person name="Zhou L."/>
            <person name="Zeng X.C."/>
            <person name="Liu L."/>
            <person name="Pan Y."/>
            <person name="Chen X."/>
            <person name="Wang J."/>
            <person name="Li S."/>
            <person name="Li W.J."/>
            <person name="Wang Y."/>
        </authorList>
    </citation>
    <scope>NUCLEOTIDE SEQUENCE [LARGE SCALE GENOMIC DNA]</scope>
    <source>
        <strain evidence="2 3">42-50</strain>
    </source>
</reference>